<reference evidence="1 2" key="1">
    <citation type="submission" date="2017-07" db="EMBL/GenBank/DDBJ databases">
        <title>Genome Sequence of Antarctobacter heliothermus Strain SMS3 Isolated from a culture of the Diatom Skeletonema marinoi.</title>
        <authorList>
            <person name="Topel M."/>
            <person name="Pinder M.I.M."/>
            <person name="Johansson O.N."/>
            <person name="Kourtchenko O."/>
            <person name="Godhe A."/>
            <person name="Clarke A.K."/>
        </authorList>
    </citation>
    <scope>NUCLEOTIDE SEQUENCE [LARGE SCALE GENOMIC DNA]</scope>
    <source>
        <strain evidence="1 2">SMS3</strain>
    </source>
</reference>
<dbReference type="Proteomes" id="UP000203589">
    <property type="component" value="Chromosome"/>
</dbReference>
<protein>
    <submittedName>
        <fullName evidence="1">Hemin uptake protein hemP</fullName>
    </submittedName>
</protein>
<proteinExistence type="predicted"/>
<dbReference type="InterPro" id="IPR019600">
    <property type="entry name" value="Hemin_uptake_protein_HemP"/>
</dbReference>
<keyword evidence="2" id="KW-1185">Reference proteome</keyword>
<evidence type="ECO:0000313" key="1">
    <source>
        <dbReference type="EMBL" id="ASP22376.1"/>
    </source>
</evidence>
<dbReference type="Gene3D" id="2.10.70.10">
    <property type="entry name" value="Complement Module, domain 1"/>
    <property type="match status" value="1"/>
</dbReference>
<name>A0A222E872_9RHOB</name>
<dbReference type="OrthoDB" id="7691333at2"/>
<sequence>MGMISTPSTKGTVFETLPVYEALELTEGGDLARIRLSDQIYTLRITRAGKLILTK</sequence>
<dbReference type="EMBL" id="CP022540">
    <property type="protein sequence ID" value="ASP22376.1"/>
    <property type="molecule type" value="Genomic_DNA"/>
</dbReference>
<evidence type="ECO:0000313" key="2">
    <source>
        <dbReference type="Proteomes" id="UP000203589"/>
    </source>
</evidence>
<gene>
    <name evidence="1" type="ORF">ANTHELSMS3_03754</name>
</gene>
<accession>A0A222E872</accession>
<dbReference type="Pfam" id="PF10636">
    <property type="entry name" value="hemP"/>
    <property type="match status" value="1"/>
</dbReference>
<dbReference type="AlphaFoldDB" id="A0A222E872"/>
<organism evidence="1 2">
    <name type="scientific">Antarctobacter heliothermus</name>
    <dbReference type="NCBI Taxonomy" id="74033"/>
    <lineage>
        <taxon>Bacteria</taxon>
        <taxon>Pseudomonadati</taxon>
        <taxon>Pseudomonadota</taxon>
        <taxon>Alphaproteobacteria</taxon>
        <taxon>Rhodobacterales</taxon>
        <taxon>Roseobacteraceae</taxon>
        <taxon>Antarctobacter</taxon>
    </lineage>
</organism>
<dbReference type="KEGG" id="aht:ANTHELSMS3_03754"/>